<accession>A0ABW8LGQ8</accession>
<dbReference type="RefSeq" id="WP_404745536.1">
    <property type="nucleotide sequence ID" value="NZ_JBJDQH010000001.1"/>
</dbReference>
<dbReference type="InterPro" id="IPR027417">
    <property type="entry name" value="P-loop_NTPase"/>
</dbReference>
<dbReference type="Gene3D" id="3.40.50.300">
    <property type="entry name" value="P-loop containing nucleotide triphosphate hydrolases"/>
    <property type="match status" value="1"/>
</dbReference>
<comment type="caution">
    <text evidence="1">The sequence shown here is derived from an EMBL/GenBank/DDBJ whole genome shotgun (WGS) entry which is preliminary data.</text>
</comment>
<dbReference type="Pfam" id="PF01745">
    <property type="entry name" value="IPT"/>
    <property type="match status" value="1"/>
</dbReference>
<keyword evidence="1" id="KW-0808">Transferase</keyword>
<evidence type="ECO:0000313" key="2">
    <source>
        <dbReference type="Proteomes" id="UP001620295"/>
    </source>
</evidence>
<organism evidence="1 2">
    <name type="scientific">Streptomyces milbemycinicus</name>
    <dbReference type="NCBI Taxonomy" id="476552"/>
    <lineage>
        <taxon>Bacteria</taxon>
        <taxon>Bacillati</taxon>
        <taxon>Actinomycetota</taxon>
        <taxon>Actinomycetes</taxon>
        <taxon>Kitasatosporales</taxon>
        <taxon>Streptomycetaceae</taxon>
        <taxon>Streptomyces</taxon>
    </lineage>
</organism>
<keyword evidence="2" id="KW-1185">Reference proteome</keyword>
<dbReference type="Gene3D" id="1.10.287.890">
    <property type="entry name" value="Crystal structure of tRNA isopentenylpyrophosphate transferase (bh2366) domain"/>
    <property type="match status" value="1"/>
</dbReference>
<protein>
    <submittedName>
        <fullName evidence="1">Isopentenyl transferase family protein</fullName>
    </submittedName>
</protein>
<dbReference type="Proteomes" id="UP001620295">
    <property type="component" value="Unassembled WGS sequence"/>
</dbReference>
<reference evidence="1 2" key="1">
    <citation type="submission" date="2024-11" db="EMBL/GenBank/DDBJ databases">
        <title>The Natural Products Discovery Center: Release of the First 8490 Sequenced Strains for Exploring Actinobacteria Biosynthetic Diversity.</title>
        <authorList>
            <person name="Kalkreuter E."/>
            <person name="Kautsar S.A."/>
            <person name="Yang D."/>
            <person name="Bader C.D."/>
            <person name="Teijaro C.N."/>
            <person name="Fluegel L."/>
            <person name="Davis C.M."/>
            <person name="Simpson J.R."/>
            <person name="Lauterbach L."/>
            <person name="Steele A.D."/>
            <person name="Gui C."/>
            <person name="Meng S."/>
            <person name="Li G."/>
            <person name="Viehrig K."/>
            <person name="Ye F."/>
            <person name="Su P."/>
            <person name="Kiefer A.F."/>
            <person name="Nichols A."/>
            <person name="Cepeda A.J."/>
            <person name="Yan W."/>
            <person name="Fan B."/>
            <person name="Jiang Y."/>
            <person name="Adhikari A."/>
            <person name="Zheng C.-J."/>
            <person name="Schuster L."/>
            <person name="Cowan T.M."/>
            <person name="Smanski M.J."/>
            <person name="Chevrette M.G."/>
            <person name="De Carvalho L.P.S."/>
            <person name="Shen B."/>
        </authorList>
    </citation>
    <scope>NUCLEOTIDE SEQUENCE [LARGE SCALE GENOMIC DNA]</scope>
    <source>
        <strain evidence="1 2">NPDC020863</strain>
    </source>
</reference>
<dbReference type="EMBL" id="JBJDQH010000001">
    <property type="protein sequence ID" value="MFK4263920.1"/>
    <property type="molecule type" value="Genomic_DNA"/>
</dbReference>
<dbReference type="SUPFAM" id="SSF52540">
    <property type="entry name" value="P-loop containing nucleoside triphosphate hydrolases"/>
    <property type="match status" value="1"/>
</dbReference>
<gene>
    <name evidence="1" type="ORF">ACI2L5_03120</name>
</gene>
<proteinExistence type="predicted"/>
<sequence>MAGAPGGSPQFVHVIAGPTGVGKSAAATALARITGAPIVVADRIQCFTDLATTSARAGEETVEVERSWLGDRTVADGDYPPEEAADALVGRLAELGERHRFVIVEGGSISLLRDFAERLPDLPYRLTVRLLHIPDREGYVVRLARRARRMLAPEGSRTSMLEELAALWESPDHRFFAASVNGLEAILEWCATYSVRVESLASYELSESQLEKMAWMVAERHAEHGILQERIFSKVFDGIPSAIYGPA</sequence>
<name>A0ABW8LGQ8_9ACTN</name>
<dbReference type="GO" id="GO:0016740">
    <property type="term" value="F:transferase activity"/>
    <property type="evidence" value="ECO:0007669"/>
    <property type="project" value="UniProtKB-KW"/>
</dbReference>
<evidence type="ECO:0000313" key="1">
    <source>
        <dbReference type="EMBL" id="MFK4263920.1"/>
    </source>
</evidence>